<evidence type="ECO:0000313" key="2">
    <source>
        <dbReference type="EMBL" id="BDG02451.1"/>
    </source>
</evidence>
<feature type="signal peptide" evidence="1">
    <location>
        <begin position="1"/>
        <end position="23"/>
    </location>
</feature>
<proteinExistence type="predicted"/>
<evidence type="ECO:0000313" key="3">
    <source>
        <dbReference type="Proteomes" id="UP001162891"/>
    </source>
</evidence>
<dbReference type="NCBIfam" id="NF040596">
    <property type="entry name" value="MXAN_2562_fam"/>
    <property type="match status" value="1"/>
</dbReference>
<evidence type="ECO:0000256" key="1">
    <source>
        <dbReference type="SAM" id="SignalP"/>
    </source>
</evidence>
<dbReference type="Proteomes" id="UP001162891">
    <property type="component" value="Chromosome"/>
</dbReference>
<reference evidence="3" key="1">
    <citation type="journal article" date="2022" name="Int. J. Syst. Evol. Microbiol.">
        <title>Anaeromyxobacter oryzae sp. nov., Anaeromyxobacter diazotrophicus sp. nov. and Anaeromyxobacter paludicola sp. nov., isolated from paddy soils.</title>
        <authorList>
            <person name="Itoh H."/>
            <person name="Xu Z."/>
            <person name="Mise K."/>
            <person name="Masuda Y."/>
            <person name="Ushijima N."/>
            <person name="Hayakawa C."/>
            <person name="Shiratori Y."/>
            <person name="Senoo K."/>
        </authorList>
    </citation>
    <scope>NUCLEOTIDE SEQUENCE [LARGE SCALE GENOMIC DNA]</scope>
    <source>
        <strain evidence="3">Red232</strain>
    </source>
</reference>
<gene>
    <name evidence="2" type="ORF">AMOR_14470</name>
</gene>
<accession>A0ABN6MN64</accession>
<keyword evidence="3" id="KW-1185">Reference proteome</keyword>
<dbReference type="EMBL" id="AP025591">
    <property type="protein sequence ID" value="BDG02451.1"/>
    <property type="molecule type" value="Genomic_DNA"/>
</dbReference>
<organism evidence="2 3">
    <name type="scientific">Anaeromyxobacter oryzae</name>
    <dbReference type="NCBI Taxonomy" id="2918170"/>
    <lineage>
        <taxon>Bacteria</taxon>
        <taxon>Pseudomonadati</taxon>
        <taxon>Myxococcota</taxon>
        <taxon>Myxococcia</taxon>
        <taxon>Myxococcales</taxon>
        <taxon>Cystobacterineae</taxon>
        <taxon>Anaeromyxobacteraceae</taxon>
        <taxon>Anaeromyxobacter</taxon>
    </lineage>
</organism>
<protein>
    <recommendedName>
        <fullName evidence="4">Outer membrane protein beta-barrel domain-containing protein</fullName>
    </recommendedName>
</protein>
<dbReference type="RefSeq" id="WP_248360110.1">
    <property type="nucleotide sequence ID" value="NZ_AP025591.1"/>
</dbReference>
<evidence type="ECO:0008006" key="4">
    <source>
        <dbReference type="Google" id="ProtNLM"/>
    </source>
</evidence>
<keyword evidence="1" id="KW-0732">Signal</keyword>
<name>A0ABN6MN64_9BACT</name>
<feature type="chain" id="PRO_5047396818" description="Outer membrane protein beta-barrel domain-containing protein" evidence="1">
    <location>
        <begin position="24"/>
        <end position="247"/>
    </location>
</feature>
<sequence>MRGARLAVAALAALALAPAVARAQARHSPISGSFELGATYSYPNMDADFAPSTTFPLGHGPWEQVFGSRSRWGFRAGISRMVYNKVGTVELGFRSGFLSASGKGFSNMATDGQPPVWVRSEADTTTFHMIPTSLMATYRFDWAADRVPLVPYVRLALERYNWWVTDGAGKTSQKGATNGWSATGGLAFLLDWFDPGLARELDADSGVNHTYLYFDVTRAKVDDFGSKKSWDLSDKHVAYSAGLLFIY</sequence>